<proteinExistence type="predicted"/>
<name>A0AAE3KR90_9CYAN</name>
<dbReference type="RefSeq" id="WP_254014167.1">
    <property type="nucleotide sequence ID" value="NZ_JAMZMM010000329.1"/>
</dbReference>
<accession>A0AAE3KR90</accession>
<evidence type="ECO:0000313" key="3">
    <source>
        <dbReference type="Proteomes" id="UP001204953"/>
    </source>
</evidence>
<dbReference type="Pfam" id="PF06051">
    <property type="entry name" value="DUF928"/>
    <property type="match status" value="1"/>
</dbReference>
<organism evidence="2 3">
    <name type="scientific">Limnofasciculus baicalensis BBK-W-15</name>
    <dbReference type="NCBI Taxonomy" id="2699891"/>
    <lineage>
        <taxon>Bacteria</taxon>
        <taxon>Bacillati</taxon>
        <taxon>Cyanobacteriota</taxon>
        <taxon>Cyanophyceae</taxon>
        <taxon>Coleofasciculales</taxon>
        <taxon>Coleofasciculaceae</taxon>
        <taxon>Limnofasciculus</taxon>
        <taxon>Limnofasciculus baicalensis</taxon>
    </lineage>
</organism>
<gene>
    <name evidence="2" type="ORF">NJ959_23660</name>
</gene>
<dbReference type="EMBL" id="JAMZMM010000329">
    <property type="protein sequence ID" value="MCP2731428.1"/>
    <property type="molecule type" value="Genomic_DNA"/>
</dbReference>
<comment type="caution">
    <text evidence="2">The sequence shown here is derived from an EMBL/GenBank/DDBJ whole genome shotgun (WGS) entry which is preliminary data.</text>
</comment>
<feature type="region of interest" description="Disordered" evidence="1">
    <location>
        <begin position="47"/>
        <end position="76"/>
    </location>
</feature>
<keyword evidence="3" id="KW-1185">Reference proteome</keyword>
<sequence length="255" mass="27665">MNRENYRRSLQVLSVGLSLKLILIASLPIRVQAQSIDTTSGNSFPSNAIASVTFDPPGNGKPRDTVGGASRDSGICPQDAVNPGPAVTPVMPINEQALTVAEHPTFFVYIPQTSAQKAMFVLRDDNEDYYYKTTLPIPTKAGVVSFKLPADAPALKSGKKYKWSFVLMCTAEIRPDSPWVEGEIQRIEPKSGGTLDNLSSLERAALYGKNGIWYDTLASLAEERRSQPDNLTLAANWENLLKSVGLGAIASQPLL</sequence>
<dbReference type="InterPro" id="IPR010328">
    <property type="entry name" value="DUF928"/>
</dbReference>
<evidence type="ECO:0000313" key="2">
    <source>
        <dbReference type="EMBL" id="MCP2731428.1"/>
    </source>
</evidence>
<evidence type="ECO:0000256" key="1">
    <source>
        <dbReference type="SAM" id="MobiDB-lite"/>
    </source>
</evidence>
<protein>
    <submittedName>
        <fullName evidence="2">DUF928 domain-containing protein</fullName>
    </submittedName>
</protein>
<reference evidence="2" key="1">
    <citation type="submission" date="2022-06" db="EMBL/GenBank/DDBJ databases">
        <title>New cyanobacteria of genus Symplocastrum in benthos of Lake Baikal.</title>
        <authorList>
            <person name="Sorokovikova E."/>
            <person name="Tikhonova I."/>
            <person name="Krasnopeev A."/>
            <person name="Evseev P."/>
            <person name="Gladkikh A."/>
            <person name="Belykh O."/>
        </authorList>
    </citation>
    <scope>NUCLEOTIDE SEQUENCE</scope>
    <source>
        <strain evidence="2">BBK-W-15</strain>
    </source>
</reference>
<dbReference type="Proteomes" id="UP001204953">
    <property type="component" value="Unassembled WGS sequence"/>
</dbReference>
<dbReference type="AlphaFoldDB" id="A0AAE3KR90"/>